<name>A0A2K3K768_TRIPR</name>
<organism evidence="1 2">
    <name type="scientific">Trifolium pratense</name>
    <name type="common">Red clover</name>
    <dbReference type="NCBI Taxonomy" id="57577"/>
    <lineage>
        <taxon>Eukaryota</taxon>
        <taxon>Viridiplantae</taxon>
        <taxon>Streptophyta</taxon>
        <taxon>Embryophyta</taxon>
        <taxon>Tracheophyta</taxon>
        <taxon>Spermatophyta</taxon>
        <taxon>Magnoliopsida</taxon>
        <taxon>eudicotyledons</taxon>
        <taxon>Gunneridae</taxon>
        <taxon>Pentapetalae</taxon>
        <taxon>rosids</taxon>
        <taxon>fabids</taxon>
        <taxon>Fabales</taxon>
        <taxon>Fabaceae</taxon>
        <taxon>Papilionoideae</taxon>
        <taxon>50 kb inversion clade</taxon>
        <taxon>NPAAA clade</taxon>
        <taxon>Hologalegina</taxon>
        <taxon>IRL clade</taxon>
        <taxon>Trifolieae</taxon>
        <taxon>Trifolium</taxon>
    </lineage>
</organism>
<reference evidence="1 2" key="1">
    <citation type="journal article" date="2014" name="Am. J. Bot.">
        <title>Genome assembly and annotation for red clover (Trifolium pratense; Fabaceae).</title>
        <authorList>
            <person name="Istvanek J."/>
            <person name="Jaros M."/>
            <person name="Krenek A."/>
            <person name="Repkova J."/>
        </authorList>
    </citation>
    <scope>NUCLEOTIDE SEQUENCE [LARGE SCALE GENOMIC DNA]</scope>
    <source>
        <strain evidence="2">cv. Tatra</strain>
        <tissue evidence="1">Young leaves</tissue>
    </source>
</reference>
<dbReference type="Proteomes" id="UP000236291">
    <property type="component" value="Unassembled WGS sequence"/>
</dbReference>
<accession>A0A2K3K768</accession>
<comment type="caution">
    <text evidence="1">The sequence shown here is derived from an EMBL/GenBank/DDBJ whole genome shotgun (WGS) entry which is preliminary data.</text>
</comment>
<proteinExistence type="predicted"/>
<protein>
    <submittedName>
        <fullName evidence="1">Uncharacterized protein</fullName>
    </submittedName>
</protein>
<evidence type="ECO:0000313" key="2">
    <source>
        <dbReference type="Proteomes" id="UP000236291"/>
    </source>
</evidence>
<dbReference type="EMBL" id="ASHM01145705">
    <property type="protein sequence ID" value="PNX62106.1"/>
    <property type="molecule type" value="Genomic_DNA"/>
</dbReference>
<evidence type="ECO:0000313" key="1">
    <source>
        <dbReference type="EMBL" id="PNX62106.1"/>
    </source>
</evidence>
<gene>
    <name evidence="1" type="ORF">L195_g060993</name>
</gene>
<dbReference type="AlphaFoldDB" id="A0A2K3K768"/>
<reference evidence="1 2" key="2">
    <citation type="journal article" date="2017" name="Front. Plant Sci.">
        <title>Gene Classification and Mining of Molecular Markers Useful in Red Clover (Trifolium pratense) Breeding.</title>
        <authorList>
            <person name="Istvanek J."/>
            <person name="Dluhosova J."/>
            <person name="Dluhos P."/>
            <person name="Patkova L."/>
            <person name="Nedelnik J."/>
            <person name="Repkova J."/>
        </authorList>
    </citation>
    <scope>NUCLEOTIDE SEQUENCE [LARGE SCALE GENOMIC DNA]</scope>
    <source>
        <strain evidence="2">cv. Tatra</strain>
        <tissue evidence="1">Young leaves</tissue>
    </source>
</reference>
<sequence>MLVEVNIPDSWLAEAASALCCKGKDSLSLSGCSYWGRFEASGFLGIGVGSFKE</sequence>